<gene>
    <name evidence="1" type="ORF">GNF81_20525</name>
</gene>
<dbReference type="AlphaFoldDB" id="A0AAW9JB05"/>
<organism evidence="1 2">
    <name type="scientific">Clostridium perfringens</name>
    <dbReference type="NCBI Taxonomy" id="1502"/>
    <lineage>
        <taxon>Bacteria</taxon>
        <taxon>Bacillati</taxon>
        <taxon>Bacillota</taxon>
        <taxon>Clostridia</taxon>
        <taxon>Eubacteriales</taxon>
        <taxon>Clostridiaceae</taxon>
        <taxon>Clostridium</taxon>
    </lineage>
</organism>
<dbReference type="InterPro" id="IPR029033">
    <property type="entry name" value="His_PPase_superfam"/>
</dbReference>
<dbReference type="Proteomes" id="UP001289066">
    <property type="component" value="Unassembled WGS sequence"/>
</dbReference>
<accession>A0AAW9JB05</accession>
<sequence>LDMNAKMPENDMAESSEELANRVKPAMDKIAKETEDNGGGKVLIVSHGITIMSFLEQIAPGSTEELISGLKNASVCKVVYQDGKYTVESVNDMSYVEKGKSEK</sequence>
<evidence type="ECO:0000313" key="2">
    <source>
        <dbReference type="Proteomes" id="UP001289066"/>
    </source>
</evidence>
<evidence type="ECO:0000313" key="1">
    <source>
        <dbReference type="EMBL" id="MDZ5035074.1"/>
    </source>
</evidence>
<feature type="non-terminal residue" evidence="1">
    <location>
        <position position="1"/>
    </location>
</feature>
<protein>
    <submittedName>
        <fullName evidence="1">Histidine phosphatase family protein</fullName>
    </submittedName>
</protein>
<dbReference type="EMBL" id="WNVG01001228">
    <property type="protein sequence ID" value="MDZ5035074.1"/>
    <property type="molecule type" value="Genomic_DNA"/>
</dbReference>
<proteinExistence type="predicted"/>
<dbReference type="Pfam" id="PF00300">
    <property type="entry name" value="His_Phos_1"/>
    <property type="match status" value="1"/>
</dbReference>
<dbReference type="InterPro" id="IPR013078">
    <property type="entry name" value="His_Pase_superF_clade-1"/>
</dbReference>
<dbReference type="Gene3D" id="3.40.50.1240">
    <property type="entry name" value="Phosphoglycerate mutase-like"/>
    <property type="match status" value="1"/>
</dbReference>
<dbReference type="SUPFAM" id="SSF53254">
    <property type="entry name" value="Phosphoglycerate mutase-like"/>
    <property type="match status" value="1"/>
</dbReference>
<comment type="caution">
    <text evidence="1">The sequence shown here is derived from an EMBL/GenBank/DDBJ whole genome shotgun (WGS) entry which is preliminary data.</text>
</comment>
<dbReference type="RefSeq" id="WP_322413420.1">
    <property type="nucleotide sequence ID" value="NZ_WNVG01001228.1"/>
</dbReference>
<reference evidence="1" key="1">
    <citation type="submission" date="2019-11" db="EMBL/GenBank/DDBJ databases">
        <title>Characterization of Clostridium perfringens isolates from swine manure treated agricultural soils.</title>
        <authorList>
            <person name="Wushke S.T."/>
        </authorList>
    </citation>
    <scope>NUCLEOTIDE SEQUENCE</scope>
    <source>
        <strain evidence="1">X15</strain>
    </source>
</reference>
<name>A0AAW9JB05_CLOPF</name>